<keyword evidence="3" id="KW-1185">Reference proteome</keyword>
<dbReference type="EMBL" id="LXQA010057347">
    <property type="protein sequence ID" value="MCI05036.1"/>
    <property type="molecule type" value="Genomic_DNA"/>
</dbReference>
<evidence type="ECO:0000313" key="2">
    <source>
        <dbReference type="EMBL" id="MCI05036.1"/>
    </source>
</evidence>
<dbReference type="AlphaFoldDB" id="A0A392P0Z4"/>
<evidence type="ECO:0000313" key="3">
    <source>
        <dbReference type="Proteomes" id="UP000265520"/>
    </source>
</evidence>
<feature type="region of interest" description="Disordered" evidence="1">
    <location>
        <begin position="218"/>
        <end position="262"/>
    </location>
</feature>
<dbReference type="PANTHER" id="PTHR33240:SF15">
    <property type="entry name" value="GAG-PRO-LIKE PROTEIN"/>
    <property type="match status" value="1"/>
</dbReference>
<accession>A0A392P0Z4</accession>
<reference evidence="2 3" key="1">
    <citation type="journal article" date="2018" name="Front. Plant Sci.">
        <title>Red Clover (Trifolium pratense) and Zigzag Clover (T. medium) - A Picture of Genomic Similarities and Differences.</title>
        <authorList>
            <person name="Dluhosova J."/>
            <person name="Istvanek J."/>
            <person name="Nedelnik J."/>
            <person name="Repkova J."/>
        </authorList>
    </citation>
    <scope>NUCLEOTIDE SEQUENCE [LARGE SCALE GENOMIC DNA]</scope>
    <source>
        <strain evidence="3">cv. 10/8</strain>
        <tissue evidence="2">Leaf</tissue>
    </source>
</reference>
<feature type="compositionally biased region" description="Basic and acidic residues" evidence="1">
    <location>
        <begin position="221"/>
        <end position="262"/>
    </location>
</feature>
<sequence>KNPVTPPKTQKEEGKGKETARKAINTIAGGFYEGGETSSARKRYTRLSTHGAQLVGEISFPHVPDLSFTAEDGRGVLPHDNDPLLAGEQLQPYQGTLVGFSREQVEVMGHITLLTTFGEDDHAKTVKVRYLVIKTPFTSYNIIIGRPTVNALRAAMSTLYLSMKYPLDNGGVGIVKGDQALARRCYQMSLKGNTWWNASNQDIKGDSVNLAQEALDEADIDPDKDFQESKERSSELSMRERKLTPTRRLEMRLEGEGRGKAR</sequence>
<dbReference type="Proteomes" id="UP000265520">
    <property type="component" value="Unassembled WGS sequence"/>
</dbReference>
<comment type="caution">
    <text evidence="2">The sequence shown here is derived from an EMBL/GenBank/DDBJ whole genome shotgun (WGS) entry which is preliminary data.</text>
</comment>
<evidence type="ECO:0000256" key="1">
    <source>
        <dbReference type="SAM" id="MobiDB-lite"/>
    </source>
</evidence>
<protein>
    <submittedName>
        <fullName evidence="2">Uncharacterized protein</fullName>
    </submittedName>
</protein>
<organism evidence="2 3">
    <name type="scientific">Trifolium medium</name>
    <dbReference type="NCBI Taxonomy" id="97028"/>
    <lineage>
        <taxon>Eukaryota</taxon>
        <taxon>Viridiplantae</taxon>
        <taxon>Streptophyta</taxon>
        <taxon>Embryophyta</taxon>
        <taxon>Tracheophyta</taxon>
        <taxon>Spermatophyta</taxon>
        <taxon>Magnoliopsida</taxon>
        <taxon>eudicotyledons</taxon>
        <taxon>Gunneridae</taxon>
        <taxon>Pentapetalae</taxon>
        <taxon>rosids</taxon>
        <taxon>fabids</taxon>
        <taxon>Fabales</taxon>
        <taxon>Fabaceae</taxon>
        <taxon>Papilionoideae</taxon>
        <taxon>50 kb inversion clade</taxon>
        <taxon>NPAAA clade</taxon>
        <taxon>Hologalegina</taxon>
        <taxon>IRL clade</taxon>
        <taxon>Trifolieae</taxon>
        <taxon>Trifolium</taxon>
    </lineage>
</organism>
<gene>
    <name evidence="2" type="ORF">A2U01_0026085</name>
</gene>
<feature type="non-terminal residue" evidence="2">
    <location>
        <position position="1"/>
    </location>
</feature>
<proteinExistence type="predicted"/>
<name>A0A392P0Z4_9FABA</name>
<dbReference type="PANTHER" id="PTHR33240">
    <property type="entry name" value="OS08G0508500 PROTEIN"/>
    <property type="match status" value="1"/>
</dbReference>